<keyword evidence="3" id="KW-1185">Reference proteome</keyword>
<feature type="compositionally biased region" description="Basic and acidic residues" evidence="1">
    <location>
        <begin position="77"/>
        <end position="86"/>
    </location>
</feature>
<name>W9XEU6_9EURO</name>
<dbReference type="RefSeq" id="XP_007728201.1">
    <property type="nucleotide sequence ID" value="XM_007730011.1"/>
</dbReference>
<gene>
    <name evidence="2" type="ORF">A1O1_09155</name>
</gene>
<dbReference type="eggNOG" id="ENOG502S7BG">
    <property type="taxonomic scope" value="Eukaryota"/>
</dbReference>
<dbReference type="EMBL" id="AMWN01000011">
    <property type="protein sequence ID" value="EXJ78753.1"/>
    <property type="molecule type" value="Genomic_DNA"/>
</dbReference>
<dbReference type="AlphaFoldDB" id="W9XEU6"/>
<sequence length="508" mass="56447">MSRSIFTSTFRVLSDFLRPPVQTPTPNSAELQGSARQVDFDDVVGQQAAATHRQQGRKRKAEEGDLEVPPLKRGMIEDRHPLRPNEDNPGVDMTQHGANSFAAKSTTGMRKEIERTLMPPPPTPHRFANYRPGQRGEIMSKPGMTTWADEDTMSFASSALRRRKVEDMDDHAMEDARRHAAAIRLPPRSGIWSQTERELFFHLAYRGFEALLPENWMLDFDTLPISLFAQGNAAGVPVIHNVRDNQFRASHALRRLFEIGHDVRDRTYLSPGSRREKVLERAVKRYLYWALTDVGLRPSSRSHQIPVHALVTKRAGLSTLQTLEEIALKLHHLSLRHQRARGLHHSIEDESLHASNVDETRVVADDDSSPTLIGLVIISSVIAIVTLSPFSVQPAQQSIRQTASPPGSEPDINSSTLDALDFNPDRLRIIAELDFSQQDQDVWNALGVAIVAMQIRKEALKANAGLSYDDIGGAGGDAMSIDGSRFDDMDETFGSASKAEAGVDDPDL</sequence>
<evidence type="ECO:0000256" key="1">
    <source>
        <dbReference type="SAM" id="MobiDB-lite"/>
    </source>
</evidence>
<dbReference type="HOGENOM" id="CLU_043828_0_0_1"/>
<accession>W9XEU6</accession>
<reference evidence="2 3" key="1">
    <citation type="submission" date="2013-03" db="EMBL/GenBank/DDBJ databases">
        <title>The Genome Sequence of Capronia coronata CBS 617.96.</title>
        <authorList>
            <consortium name="The Broad Institute Genomics Platform"/>
            <person name="Cuomo C."/>
            <person name="de Hoog S."/>
            <person name="Gorbushina A."/>
            <person name="Walker B."/>
            <person name="Young S.K."/>
            <person name="Zeng Q."/>
            <person name="Gargeya S."/>
            <person name="Fitzgerald M."/>
            <person name="Haas B."/>
            <person name="Abouelleil A."/>
            <person name="Allen A.W."/>
            <person name="Alvarado L."/>
            <person name="Arachchi H.M."/>
            <person name="Berlin A.M."/>
            <person name="Chapman S.B."/>
            <person name="Gainer-Dewar J."/>
            <person name="Goldberg J."/>
            <person name="Griggs A."/>
            <person name="Gujja S."/>
            <person name="Hansen M."/>
            <person name="Howarth C."/>
            <person name="Imamovic A."/>
            <person name="Ireland A."/>
            <person name="Larimer J."/>
            <person name="McCowan C."/>
            <person name="Murphy C."/>
            <person name="Pearson M."/>
            <person name="Poon T.W."/>
            <person name="Priest M."/>
            <person name="Roberts A."/>
            <person name="Saif S."/>
            <person name="Shea T."/>
            <person name="Sisk P."/>
            <person name="Sykes S."/>
            <person name="Wortman J."/>
            <person name="Nusbaum C."/>
            <person name="Birren B."/>
        </authorList>
    </citation>
    <scope>NUCLEOTIDE SEQUENCE [LARGE SCALE GENOMIC DNA]</scope>
    <source>
        <strain evidence="2 3">CBS 617.96</strain>
    </source>
</reference>
<comment type="caution">
    <text evidence="2">The sequence shown here is derived from an EMBL/GenBank/DDBJ whole genome shotgun (WGS) entry which is preliminary data.</text>
</comment>
<evidence type="ECO:0000313" key="2">
    <source>
        <dbReference type="EMBL" id="EXJ78753.1"/>
    </source>
</evidence>
<dbReference type="Proteomes" id="UP000019484">
    <property type="component" value="Unassembled WGS sequence"/>
</dbReference>
<evidence type="ECO:0000313" key="3">
    <source>
        <dbReference type="Proteomes" id="UP000019484"/>
    </source>
</evidence>
<organism evidence="2 3">
    <name type="scientific">Capronia coronata CBS 617.96</name>
    <dbReference type="NCBI Taxonomy" id="1182541"/>
    <lineage>
        <taxon>Eukaryota</taxon>
        <taxon>Fungi</taxon>
        <taxon>Dikarya</taxon>
        <taxon>Ascomycota</taxon>
        <taxon>Pezizomycotina</taxon>
        <taxon>Eurotiomycetes</taxon>
        <taxon>Chaetothyriomycetidae</taxon>
        <taxon>Chaetothyriales</taxon>
        <taxon>Herpotrichiellaceae</taxon>
        <taxon>Capronia</taxon>
    </lineage>
</organism>
<feature type="region of interest" description="Disordered" evidence="1">
    <location>
        <begin position="77"/>
        <end position="96"/>
    </location>
</feature>
<feature type="region of interest" description="Disordered" evidence="1">
    <location>
        <begin position="46"/>
        <end position="66"/>
    </location>
</feature>
<feature type="region of interest" description="Disordered" evidence="1">
    <location>
        <begin position="482"/>
        <end position="508"/>
    </location>
</feature>
<protein>
    <submittedName>
        <fullName evidence="2">Uncharacterized protein</fullName>
    </submittedName>
</protein>
<proteinExistence type="predicted"/>
<dbReference type="OrthoDB" id="5286775at2759"/>
<feature type="region of interest" description="Disordered" evidence="1">
    <location>
        <begin position="115"/>
        <end position="136"/>
    </location>
</feature>
<dbReference type="GeneID" id="19164000"/>